<evidence type="ECO:0000256" key="1">
    <source>
        <dbReference type="SAM" id="Coils"/>
    </source>
</evidence>
<dbReference type="HOGENOM" id="CLU_002498_0_0_1"/>
<dbReference type="Pfam" id="PF18759">
    <property type="entry name" value="Plavaka"/>
    <property type="match status" value="1"/>
</dbReference>
<dbReference type="Proteomes" id="UP000027456">
    <property type="component" value="Unassembled WGS sequence"/>
</dbReference>
<name>A0A074S6J2_9AGAM</name>
<feature type="region of interest" description="Disordered" evidence="2">
    <location>
        <begin position="728"/>
        <end position="764"/>
    </location>
</feature>
<reference evidence="3 4" key="1">
    <citation type="submission" date="2013-12" db="EMBL/GenBank/DDBJ databases">
        <authorList>
            <person name="Cubeta M."/>
            <person name="Pakala S."/>
            <person name="Fedorova N."/>
            <person name="Thomas E."/>
            <person name="Dean R."/>
            <person name="Jabaji S."/>
            <person name="Neate S."/>
            <person name="Toda T."/>
            <person name="Tavantzis S."/>
            <person name="Vilgalys R."/>
            <person name="Bharathan N."/>
            <person name="Pakala S."/>
            <person name="Losada L.S."/>
            <person name="Zafar N."/>
            <person name="Nierman W."/>
        </authorList>
    </citation>
    <scope>NUCLEOTIDE SEQUENCE [LARGE SCALE GENOMIC DNA]</scope>
    <source>
        <strain evidence="3 4">123E</strain>
    </source>
</reference>
<organism evidence="3 4">
    <name type="scientific">Rhizoctonia solani 123E</name>
    <dbReference type="NCBI Taxonomy" id="1423351"/>
    <lineage>
        <taxon>Eukaryota</taxon>
        <taxon>Fungi</taxon>
        <taxon>Dikarya</taxon>
        <taxon>Basidiomycota</taxon>
        <taxon>Agaricomycotina</taxon>
        <taxon>Agaricomycetes</taxon>
        <taxon>Cantharellales</taxon>
        <taxon>Ceratobasidiaceae</taxon>
        <taxon>Rhizoctonia</taxon>
    </lineage>
</organism>
<evidence type="ECO:0008006" key="5">
    <source>
        <dbReference type="Google" id="ProtNLM"/>
    </source>
</evidence>
<comment type="caution">
    <text evidence="3">The sequence shown here is derived from an EMBL/GenBank/DDBJ whole genome shotgun (WGS) entry which is preliminary data.</text>
</comment>
<sequence length="1150" mass="131483">MQDGSPTVLNGGFVPVVCAPEISAAGPLYPSYQPVLGQLRDQYDNLPEAPPALLDQEKSNPPGPAPKICRILLRVRPVPPPFTTTFDSFGQYRVYLHKPLTIPDSACELEDFLDIQSRPSKSSALDGISPNSISSLIAPCPNMSSFRLQHWHWNEGHKKSQSARESLIRDVITQPDFVPSDLLNVDWRQLDNSLALFSLDNNIEHKHTSVSLPIPPRTPAAATSYKLNPTQNILSIPTTSCQSLLGAVKRAFTKNNQHFFHYEPYNAYFRDPKTSKSYQVFGEAYESQRMLDMHQHVQRVPLDEPCDLPRCVAALMLFSDAMQLTLFGKAKIWPIRATFGNISKYERCKPNSENHYELGFMPSVCSDYANHTLYSLLFISQLPDDIQDQIRKLEDGRTIPKALLTHLRRELFHQVWKYILNDEFLHAWRHGVVIDCADGITRRVFPRIFSYSADYPEKVLIATLRGLRSLRPCPRCLIPQSQFIYMGLPSDMHRREALKRIDTKERNDRVREARSIIYDEGRAITSSRVEGLLRPDSYVPTNNAFSSRLRTLGFDIFEALTVDLLHEIELGVWKSVFQHLLRILESTGSKNIATFNERFRLISSFGDGTIRPFSEDVSNISRPAARNYEDILQVSSYMFCVLTSTLTHLSQCIIPAVEGLLPSSIESQVLTLLFVLAHWHGLAKLRRHTTATVDALSHTTTRLGHELREFHRYTSELDVYETTKEHAARQQRLRKKARPRAALAIEPDEPDEPDPTSDSRYQSRRRKYFNLETVKLHVVGDYPESIKRFGTTDSTSTQTGELLHRHGKRRFGRTNGKKYARQMDRIQRIESRLSDIKQDITKFEQSDLTKSESTTVSALAHEELPSNEAGRAPYQIALSQKNQILLPSWLGTHCTDPAVKDFLPRLRSHLLARLEGGRYEDEVTRSSSELVKIQFQHDRIYAHQTLKIHYTTYDMRRNQDTINSSTSKCFIIVASDAPTCSNMGANRFWYAKVLGIYHANVSHGGSRPRRMDFLWVRWLARMVDVPGGWDTCRLDQVGYFPDSEHQHAFEFVDPTDIIRAVHLIPRFIGKQTTEYLVPVNSLAIDSQFGDWKHYYVGRFVDRDMLMRFTGMSIGHLTHEDVHETSVGLPDGQIMNTQMTRNMNKAISAKI</sequence>
<dbReference type="OrthoDB" id="3269417at2759"/>
<dbReference type="EMBL" id="AZST01001590">
    <property type="protein sequence ID" value="KEP45667.1"/>
    <property type="molecule type" value="Genomic_DNA"/>
</dbReference>
<dbReference type="STRING" id="1423351.A0A074S6J2"/>
<evidence type="ECO:0000313" key="4">
    <source>
        <dbReference type="Proteomes" id="UP000027456"/>
    </source>
</evidence>
<dbReference type="InterPro" id="IPR041078">
    <property type="entry name" value="Plavaka"/>
</dbReference>
<proteinExistence type="predicted"/>
<keyword evidence="1" id="KW-0175">Coiled coil</keyword>
<keyword evidence="4" id="KW-1185">Reference proteome</keyword>
<accession>A0A074S6J2</accession>
<dbReference type="AlphaFoldDB" id="A0A074S6J2"/>
<evidence type="ECO:0000313" key="3">
    <source>
        <dbReference type="EMBL" id="KEP45667.1"/>
    </source>
</evidence>
<protein>
    <recommendedName>
        <fullName evidence="5">Transposase family Tnp2 protein</fullName>
    </recommendedName>
</protein>
<feature type="compositionally biased region" description="Acidic residues" evidence="2">
    <location>
        <begin position="746"/>
        <end position="755"/>
    </location>
</feature>
<feature type="compositionally biased region" description="Basic residues" evidence="2">
    <location>
        <begin position="729"/>
        <end position="739"/>
    </location>
</feature>
<gene>
    <name evidence="3" type="ORF">V565_251180</name>
</gene>
<evidence type="ECO:0000256" key="2">
    <source>
        <dbReference type="SAM" id="MobiDB-lite"/>
    </source>
</evidence>
<feature type="coiled-coil region" evidence="1">
    <location>
        <begin position="819"/>
        <end position="846"/>
    </location>
</feature>